<dbReference type="Proteomes" id="UP000604001">
    <property type="component" value="Unassembled WGS sequence"/>
</dbReference>
<dbReference type="PANTHER" id="PTHR43877">
    <property type="entry name" value="AMINOALKYLPHOSPHONATE N-ACETYLTRANSFERASE-RELATED-RELATED"/>
    <property type="match status" value="1"/>
</dbReference>
<dbReference type="EMBL" id="JACMYC010000008">
    <property type="protein sequence ID" value="MBC2961557.1"/>
    <property type="molecule type" value="Genomic_DNA"/>
</dbReference>
<accession>A0ABR6UAU7</accession>
<keyword evidence="1" id="KW-0808">Transferase</keyword>
<evidence type="ECO:0000256" key="1">
    <source>
        <dbReference type="ARBA" id="ARBA00022679"/>
    </source>
</evidence>
<dbReference type="InterPro" id="IPR016181">
    <property type="entry name" value="Acyl_CoA_acyltransferase"/>
</dbReference>
<dbReference type="RefSeq" id="WP_186346758.1">
    <property type="nucleotide sequence ID" value="NZ_BMMR01000006.1"/>
</dbReference>
<dbReference type="InterPro" id="IPR050832">
    <property type="entry name" value="Bact_Acetyltransf"/>
</dbReference>
<dbReference type="InterPro" id="IPR000182">
    <property type="entry name" value="GNAT_dom"/>
</dbReference>
<dbReference type="SUPFAM" id="SSF55729">
    <property type="entry name" value="Acyl-CoA N-acyltransferases (Nat)"/>
    <property type="match status" value="1"/>
</dbReference>
<evidence type="ECO:0000313" key="5">
    <source>
        <dbReference type="Proteomes" id="UP000604001"/>
    </source>
</evidence>
<comment type="caution">
    <text evidence="4">The sequence shown here is derived from an EMBL/GenBank/DDBJ whole genome shotgun (WGS) entry which is preliminary data.</text>
</comment>
<dbReference type="Gene3D" id="3.40.630.30">
    <property type="match status" value="1"/>
</dbReference>
<feature type="domain" description="N-acetyltransferase" evidence="3">
    <location>
        <begin position="14"/>
        <end position="165"/>
    </location>
</feature>
<keyword evidence="5" id="KW-1185">Reference proteome</keyword>
<protein>
    <submittedName>
        <fullName evidence="4">GNAT family N-acetyltransferase</fullName>
    </submittedName>
</protein>
<organism evidence="4 5">
    <name type="scientific">Nocardioides deserti</name>
    <dbReference type="NCBI Taxonomy" id="1588644"/>
    <lineage>
        <taxon>Bacteria</taxon>
        <taxon>Bacillati</taxon>
        <taxon>Actinomycetota</taxon>
        <taxon>Actinomycetes</taxon>
        <taxon>Propionibacteriales</taxon>
        <taxon>Nocardioidaceae</taxon>
        <taxon>Nocardioides</taxon>
    </lineage>
</organism>
<keyword evidence="2" id="KW-0012">Acyltransferase</keyword>
<name>A0ABR6UAU7_9ACTN</name>
<proteinExistence type="predicted"/>
<dbReference type="Pfam" id="PF13508">
    <property type="entry name" value="Acetyltransf_7"/>
    <property type="match status" value="1"/>
</dbReference>
<reference evidence="4 5" key="1">
    <citation type="submission" date="2020-08" db="EMBL/GenBank/DDBJ databases">
        <title>novel species in genus Nocardioides.</title>
        <authorList>
            <person name="Zhang G."/>
        </authorList>
    </citation>
    <scope>NUCLEOTIDE SEQUENCE [LARGE SCALE GENOMIC DNA]</scope>
    <source>
        <strain evidence="4 5">SC8A-24</strain>
    </source>
</reference>
<evidence type="ECO:0000313" key="4">
    <source>
        <dbReference type="EMBL" id="MBC2961557.1"/>
    </source>
</evidence>
<dbReference type="PROSITE" id="PS51186">
    <property type="entry name" value="GNAT"/>
    <property type="match status" value="1"/>
</dbReference>
<gene>
    <name evidence="4" type="ORF">H7344_14740</name>
</gene>
<evidence type="ECO:0000259" key="3">
    <source>
        <dbReference type="PROSITE" id="PS51186"/>
    </source>
</evidence>
<sequence length="165" mass="18440">MSSTPHPEDHADGVTIRPAVLDDAEALGQLHVDSWDESYAHLVPEKVRADREEHLAERIEVWREMVALHDRTLVAEAPEGLVGFAGAGEPDELGLPLLALYVRAHWWGTGLGHLLFEATIGGAPSYLWVLEPNKRAIRFYENHGYHPDGAFEQAEEGLHIRMVRP</sequence>
<evidence type="ECO:0000256" key="2">
    <source>
        <dbReference type="ARBA" id="ARBA00023315"/>
    </source>
</evidence>